<dbReference type="Proteomes" id="UP000770015">
    <property type="component" value="Unassembled WGS sequence"/>
</dbReference>
<evidence type="ECO:0000313" key="3">
    <source>
        <dbReference type="Proteomes" id="UP000770015"/>
    </source>
</evidence>
<comment type="caution">
    <text evidence="2">The sequence shown here is derived from an EMBL/GenBank/DDBJ whole genome shotgun (WGS) entry which is preliminary data.</text>
</comment>
<feature type="region of interest" description="Disordered" evidence="1">
    <location>
        <begin position="84"/>
        <end position="104"/>
    </location>
</feature>
<dbReference type="EMBL" id="JAGSXJ010000011">
    <property type="protein sequence ID" value="KAH6687418.1"/>
    <property type="molecule type" value="Genomic_DNA"/>
</dbReference>
<name>A0A9P8VD52_9PEZI</name>
<keyword evidence="3" id="KW-1185">Reference proteome</keyword>
<reference evidence="2" key="1">
    <citation type="journal article" date="2021" name="Nat. Commun.">
        <title>Genetic determinants of endophytism in the Arabidopsis root mycobiome.</title>
        <authorList>
            <person name="Mesny F."/>
            <person name="Miyauchi S."/>
            <person name="Thiergart T."/>
            <person name="Pickel B."/>
            <person name="Atanasova L."/>
            <person name="Karlsson M."/>
            <person name="Huettel B."/>
            <person name="Barry K.W."/>
            <person name="Haridas S."/>
            <person name="Chen C."/>
            <person name="Bauer D."/>
            <person name="Andreopoulos W."/>
            <person name="Pangilinan J."/>
            <person name="LaButti K."/>
            <person name="Riley R."/>
            <person name="Lipzen A."/>
            <person name="Clum A."/>
            <person name="Drula E."/>
            <person name="Henrissat B."/>
            <person name="Kohler A."/>
            <person name="Grigoriev I.V."/>
            <person name="Martin F.M."/>
            <person name="Hacquard S."/>
        </authorList>
    </citation>
    <scope>NUCLEOTIDE SEQUENCE</scope>
    <source>
        <strain evidence="2">MPI-SDFR-AT-0117</strain>
    </source>
</reference>
<dbReference type="AlphaFoldDB" id="A0A9P8VD52"/>
<accession>A0A9P8VD52</accession>
<organism evidence="2 3">
    <name type="scientific">Plectosphaerella plurivora</name>
    <dbReference type="NCBI Taxonomy" id="936078"/>
    <lineage>
        <taxon>Eukaryota</taxon>
        <taxon>Fungi</taxon>
        <taxon>Dikarya</taxon>
        <taxon>Ascomycota</taxon>
        <taxon>Pezizomycotina</taxon>
        <taxon>Sordariomycetes</taxon>
        <taxon>Hypocreomycetidae</taxon>
        <taxon>Glomerellales</taxon>
        <taxon>Plectosphaerellaceae</taxon>
        <taxon>Plectosphaerella</taxon>
    </lineage>
</organism>
<gene>
    <name evidence="2" type="ORF">F5X68DRAFT_10543</name>
</gene>
<evidence type="ECO:0000256" key="1">
    <source>
        <dbReference type="SAM" id="MobiDB-lite"/>
    </source>
</evidence>
<feature type="region of interest" description="Disordered" evidence="1">
    <location>
        <begin position="44"/>
        <end position="65"/>
    </location>
</feature>
<evidence type="ECO:0000313" key="2">
    <source>
        <dbReference type="EMBL" id="KAH6687418.1"/>
    </source>
</evidence>
<sequence length="249" mass="27588">MQSSCRQDMLPYPATQTADELIELARVIGTMRCQPCQPCLPGFPSSTRTRQPPSPDDLHSLPKPNIPARIYNPINRANIDQRPTTLLLPPQRPPNLSTFPPRFQRMPRRGRADIHRLAFGRRVSGPATCRVSTSDLEAQGHSEANLAVCVPTVVPQGHVPGAVCWPWWAALSLVVRRTNKLSSRAGSGRRRLSSEGPVFESCRAHPPARPPVYASACRKKQGRGWPWKAAGCHVAARCYCFCVMLTSPW</sequence>
<proteinExistence type="predicted"/>
<protein>
    <submittedName>
        <fullName evidence="2">Uncharacterized protein</fullName>
    </submittedName>
</protein>